<protein>
    <submittedName>
        <fullName evidence="2">Uncharacterized protein</fullName>
    </submittedName>
</protein>
<accession>A0A9W7NLH5</accession>
<dbReference type="EMBL" id="QOKW01000004">
    <property type="protein sequence ID" value="KAA0682219.1"/>
    <property type="molecule type" value="Genomic_DNA"/>
</dbReference>
<evidence type="ECO:0000313" key="2">
    <source>
        <dbReference type="EMBL" id="KAA0682219.1"/>
    </source>
</evidence>
<evidence type="ECO:0000256" key="1">
    <source>
        <dbReference type="SAM" id="Phobius"/>
    </source>
</evidence>
<proteinExistence type="predicted"/>
<feature type="transmembrane region" description="Helical" evidence="1">
    <location>
        <begin position="63"/>
        <end position="87"/>
    </location>
</feature>
<keyword evidence="1" id="KW-0812">Transmembrane</keyword>
<keyword evidence="3" id="KW-1185">Reference proteome</keyword>
<organism evidence="2 3">
    <name type="scientific">Roseomonas genomospecies 6</name>
    <dbReference type="NCBI Taxonomy" id="214106"/>
    <lineage>
        <taxon>Bacteria</taxon>
        <taxon>Pseudomonadati</taxon>
        <taxon>Pseudomonadota</taxon>
        <taxon>Alphaproteobacteria</taxon>
        <taxon>Acetobacterales</taxon>
        <taxon>Roseomonadaceae</taxon>
        <taxon>Roseomonas</taxon>
    </lineage>
</organism>
<dbReference type="AlphaFoldDB" id="A0A9W7NLH5"/>
<name>A0A9W7NLH5_9PROT</name>
<sequence length="104" mass="11932">MSRFRQMWASFKNQRRYSSLSQWSTVVLFVVMVASSAEAAWYSYVLSDVGPAYMEAFNRVHSWADFGVTGVACTVVMLMLFISAWFFGSLARGCMKVLDDRIFR</sequence>
<reference evidence="2 3" key="1">
    <citation type="submission" date="2018-07" db="EMBL/GenBank/DDBJ databases">
        <title>Genome sequence of Azospirillum sp. ATCC 49961.</title>
        <authorList>
            <person name="Sant'Anna F.H."/>
            <person name="Baldani J.I."/>
            <person name="Zilli J.E."/>
            <person name="Reis V.M."/>
            <person name="Hartmann A."/>
            <person name="Cruz L."/>
            <person name="de Souza E.M."/>
            <person name="de Oliveira Pedrosa F."/>
            <person name="Passaglia L.M.P."/>
        </authorList>
    </citation>
    <scope>NUCLEOTIDE SEQUENCE [LARGE SCALE GENOMIC DNA]</scope>
    <source>
        <strain evidence="2 3">ATCC 49961</strain>
    </source>
</reference>
<evidence type="ECO:0000313" key="3">
    <source>
        <dbReference type="Proteomes" id="UP000480854"/>
    </source>
</evidence>
<keyword evidence="1" id="KW-1133">Transmembrane helix</keyword>
<dbReference type="Proteomes" id="UP000480854">
    <property type="component" value="Unassembled WGS sequence"/>
</dbReference>
<dbReference type="RefSeq" id="WP_149468122.1">
    <property type="nucleotide sequence ID" value="NZ_QOKW01000004.1"/>
</dbReference>
<comment type="caution">
    <text evidence="2">The sequence shown here is derived from an EMBL/GenBank/DDBJ whole genome shotgun (WGS) entry which is preliminary data.</text>
</comment>
<gene>
    <name evidence="2" type="ORF">DS843_06645</name>
</gene>
<keyword evidence="1" id="KW-0472">Membrane</keyword>